<dbReference type="EMBL" id="CAJNNW010014820">
    <property type="protein sequence ID" value="CAE8657025.1"/>
    <property type="molecule type" value="Genomic_DNA"/>
</dbReference>
<feature type="non-terminal residue" evidence="3">
    <location>
        <position position="1"/>
    </location>
</feature>
<protein>
    <recommendedName>
        <fullName evidence="2">NADP-dependent oxidoreductase domain-containing protein</fullName>
    </recommendedName>
</protein>
<evidence type="ECO:0000313" key="3">
    <source>
        <dbReference type="EMBL" id="CAE8657025.1"/>
    </source>
</evidence>
<dbReference type="SUPFAM" id="SSF51430">
    <property type="entry name" value="NAD(P)-linked oxidoreductase"/>
    <property type="match status" value="1"/>
</dbReference>
<dbReference type="AlphaFoldDB" id="A0A813INU5"/>
<organism evidence="3 4">
    <name type="scientific">Polarella glacialis</name>
    <name type="common">Dinoflagellate</name>
    <dbReference type="NCBI Taxonomy" id="89957"/>
    <lineage>
        <taxon>Eukaryota</taxon>
        <taxon>Sar</taxon>
        <taxon>Alveolata</taxon>
        <taxon>Dinophyceae</taxon>
        <taxon>Suessiales</taxon>
        <taxon>Suessiaceae</taxon>
        <taxon>Polarella</taxon>
    </lineage>
</organism>
<dbReference type="GO" id="GO:0016491">
    <property type="term" value="F:oxidoreductase activity"/>
    <property type="evidence" value="ECO:0007669"/>
    <property type="project" value="UniProtKB-KW"/>
</dbReference>
<dbReference type="PANTHER" id="PTHR43364">
    <property type="entry name" value="NADH-SPECIFIC METHYLGLYOXAL REDUCTASE-RELATED"/>
    <property type="match status" value="1"/>
</dbReference>
<dbReference type="Pfam" id="PF00248">
    <property type="entry name" value="Aldo_ket_red"/>
    <property type="match status" value="1"/>
</dbReference>
<dbReference type="InterPro" id="IPR050523">
    <property type="entry name" value="AKR_Detox_Biosynth"/>
</dbReference>
<dbReference type="PANTHER" id="PTHR43364:SF4">
    <property type="entry name" value="NAD(P)-LINKED OXIDOREDUCTASE SUPERFAMILY PROTEIN"/>
    <property type="match status" value="1"/>
</dbReference>
<sequence>ATQKYMALAEEWGLTPTELALAWARDRPCNTSVIIGSTTVRQVEECVNAFKLEKLPKELLDAVDLIHEEFRSPVCHHGKKEECMAAPWLAAGRNASKPEE</sequence>
<evidence type="ECO:0000259" key="2">
    <source>
        <dbReference type="Pfam" id="PF00248"/>
    </source>
</evidence>
<dbReference type="Proteomes" id="UP000626109">
    <property type="component" value="Unassembled WGS sequence"/>
</dbReference>
<keyword evidence="1" id="KW-0560">Oxidoreductase</keyword>
<dbReference type="InterPro" id="IPR036812">
    <property type="entry name" value="NAD(P)_OxRdtase_dom_sf"/>
</dbReference>
<dbReference type="InterPro" id="IPR023210">
    <property type="entry name" value="NADP_OxRdtase_dom"/>
</dbReference>
<name>A0A813INU5_POLGL</name>
<reference evidence="3" key="1">
    <citation type="submission" date="2021-02" db="EMBL/GenBank/DDBJ databases">
        <authorList>
            <person name="Dougan E. K."/>
            <person name="Rhodes N."/>
            <person name="Thang M."/>
            <person name="Chan C."/>
        </authorList>
    </citation>
    <scope>NUCLEOTIDE SEQUENCE</scope>
</reference>
<evidence type="ECO:0000313" key="4">
    <source>
        <dbReference type="Proteomes" id="UP000626109"/>
    </source>
</evidence>
<feature type="domain" description="NADP-dependent oxidoreductase" evidence="2">
    <location>
        <begin position="2"/>
        <end position="65"/>
    </location>
</feature>
<proteinExistence type="predicted"/>
<comment type="caution">
    <text evidence="3">The sequence shown here is derived from an EMBL/GenBank/DDBJ whole genome shotgun (WGS) entry which is preliminary data.</text>
</comment>
<accession>A0A813INU5</accession>
<gene>
    <name evidence="3" type="ORF">PGLA2088_LOCUS12540</name>
</gene>
<dbReference type="Gene3D" id="3.20.20.100">
    <property type="entry name" value="NADP-dependent oxidoreductase domain"/>
    <property type="match status" value="1"/>
</dbReference>
<evidence type="ECO:0000256" key="1">
    <source>
        <dbReference type="ARBA" id="ARBA00023002"/>
    </source>
</evidence>